<evidence type="ECO:0008006" key="3">
    <source>
        <dbReference type="Google" id="ProtNLM"/>
    </source>
</evidence>
<sequence length="93" mass="9308">MNRTSSVTRIGFRGCPSFLPRGLLLAGLLLCAGGCAVEDRVASVVFFDGGSGTFSGDSGPDTGWDPVEEGALPDCSAEAVDAGTPCADAGVPE</sequence>
<proteinExistence type="predicted"/>
<gene>
    <name evidence="1" type="ORF">JY651_47645</name>
</gene>
<name>A0ABX7NVG6_9BACT</name>
<protein>
    <recommendedName>
        <fullName evidence="3">Lipoprotein</fullName>
    </recommendedName>
</protein>
<keyword evidence="2" id="KW-1185">Reference proteome</keyword>
<accession>A0ABX7NVG6</accession>
<evidence type="ECO:0000313" key="2">
    <source>
        <dbReference type="Proteomes" id="UP000662747"/>
    </source>
</evidence>
<evidence type="ECO:0000313" key="1">
    <source>
        <dbReference type="EMBL" id="QSQ22698.1"/>
    </source>
</evidence>
<dbReference type="EMBL" id="CP071090">
    <property type="protein sequence ID" value="QSQ22698.1"/>
    <property type="molecule type" value="Genomic_DNA"/>
</dbReference>
<dbReference type="Proteomes" id="UP000662747">
    <property type="component" value="Chromosome"/>
</dbReference>
<organism evidence="1 2">
    <name type="scientific">Pyxidicoccus parkwayensis</name>
    <dbReference type="NCBI Taxonomy" id="2813578"/>
    <lineage>
        <taxon>Bacteria</taxon>
        <taxon>Pseudomonadati</taxon>
        <taxon>Myxococcota</taxon>
        <taxon>Myxococcia</taxon>
        <taxon>Myxococcales</taxon>
        <taxon>Cystobacterineae</taxon>
        <taxon>Myxococcaceae</taxon>
        <taxon>Pyxidicoccus</taxon>
    </lineage>
</organism>
<reference evidence="1 2" key="1">
    <citation type="submission" date="2021-02" db="EMBL/GenBank/DDBJ databases">
        <title>De Novo genome assembly of isolated myxobacteria.</title>
        <authorList>
            <person name="Stevens D.C."/>
        </authorList>
    </citation>
    <scope>NUCLEOTIDE SEQUENCE [LARGE SCALE GENOMIC DNA]</scope>
    <source>
        <strain evidence="2">SCPEA02</strain>
    </source>
</reference>
<dbReference type="RefSeq" id="WP_206724274.1">
    <property type="nucleotide sequence ID" value="NZ_CP071090.1"/>
</dbReference>